<sequence>MILPQSAATHSPFSCSLIAQFRPTQRGRVAAPAERPSAALPRHAPARRILFYAYYPVHYMTNTIPPHPGKRKSLVLYQVKVVSKAEVRQSFCFESWSSYNKTSTHAQFVSGAADDRRRRRPDKVRDLWINVLSEARSVWFETRWSLSPLNTRNLRGVTSELSAFPTGIGYLMKRRLGGFISLPTVRVEGGNRLPKLVLIGRNATASLPPSSDIVFNEYDIEGGKAIKKETIFESLNADWSEIDFIHHPLEDE</sequence>
<proteinExistence type="predicted"/>
<name>A0A4C1TXD5_EUMVA</name>
<comment type="caution">
    <text evidence="1">The sequence shown here is derived from an EMBL/GenBank/DDBJ whole genome shotgun (WGS) entry which is preliminary data.</text>
</comment>
<dbReference type="Proteomes" id="UP000299102">
    <property type="component" value="Unassembled WGS sequence"/>
</dbReference>
<keyword evidence="2" id="KW-1185">Reference proteome</keyword>
<reference evidence="1 2" key="1">
    <citation type="journal article" date="2019" name="Commun. Biol.">
        <title>The bagworm genome reveals a unique fibroin gene that provides high tensile strength.</title>
        <authorList>
            <person name="Kono N."/>
            <person name="Nakamura H."/>
            <person name="Ohtoshi R."/>
            <person name="Tomita M."/>
            <person name="Numata K."/>
            <person name="Arakawa K."/>
        </authorList>
    </citation>
    <scope>NUCLEOTIDE SEQUENCE [LARGE SCALE GENOMIC DNA]</scope>
</reference>
<dbReference type="EMBL" id="BGZK01000100">
    <property type="protein sequence ID" value="GBP18702.1"/>
    <property type="molecule type" value="Genomic_DNA"/>
</dbReference>
<protein>
    <submittedName>
        <fullName evidence="1">Uncharacterized protein</fullName>
    </submittedName>
</protein>
<evidence type="ECO:0000313" key="2">
    <source>
        <dbReference type="Proteomes" id="UP000299102"/>
    </source>
</evidence>
<accession>A0A4C1TXD5</accession>
<dbReference type="AlphaFoldDB" id="A0A4C1TXD5"/>
<evidence type="ECO:0000313" key="1">
    <source>
        <dbReference type="EMBL" id="GBP18702.1"/>
    </source>
</evidence>
<organism evidence="1 2">
    <name type="scientific">Eumeta variegata</name>
    <name type="common">Bagworm moth</name>
    <name type="synonym">Eumeta japonica</name>
    <dbReference type="NCBI Taxonomy" id="151549"/>
    <lineage>
        <taxon>Eukaryota</taxon>
        <taxon>Metazoa</taxon>
        <taxon>Ecdysozoa</taxon>
        <taxon>Arthropoda</taxon>
        <taxon>Hexapoda</taxon>
        <taxon>Insecta</taxon>
        <taxon>Pterygota</taxon>
        <taxon>Neoptera</taxon>
        <taxon>Endopterygota</taxon>
        <taxon>Lepidoptera</taxon>
        <taxon>Glossata</taxon>
        <taxon>Ditrysia</taxon>
        <taxon>Tineoidea</taxon>
        <taxon>Psychidae</taxon>
        <taxon>Oiketicinae</taxon>
        <taxon>Eumeta</taxon>
    </lineage>
</organism>
<gene>
    <name evidence="1" type="ORF">EVAR_8527_1</name>
</gene>